<sequence>MILEGTWTGNASGFSLRAYLACPGTGSACLGAINACLSAGQDYNYHSAQRHDVYRGPTAASQPLCAEVTWSRRVTCVGQVELRGGPTDCGADGGRGVLSGPTDPTPAVAAAMTGLALLYTGIFVAFWACMIVVGICYTIFDLGFRFDVAWGIYITGSSIIGGGVKAPRIKTKNLVSLIVSQGELAVWGFSDKWLISFSYLFSTPPPTFTITIASIIFCEAVAIYGIIMAIVISNMAEPFSATDPKAIGHRNYHAGYSMFGAGLTVGLSNLFCGVCVGIVGSGAALADAQNPSLFVKILIVEIFGSAIGLFGVIVAILQVEYKQVHEFQGVYERLAARCLGPLGRPLATCGMSRLLGGTLERVCKAVLLLCLLHFLVAVILYFDVYAQHLAFFSRFSTRGPAHALYPAASSSTNCSRPNATAASSGLPEVPSARPGPTAPVIPPCPDVPPGLVGRVVIEFTSPMPLERVQRENPGVLLGGRYTPPDCTPAQTVAVIIPFRHREHHLRYWLHYLHPMLRRQRLRYGIYVINQHGEETFNRAKLLNVGFLEALKEDATYDCFIFSDVDLVPMDDRNLYRCGDQPRHFAIAMDKFGFRLPYASYFGGVSGLSKAQFLRINGFPNEYWGWGGEDDDIFNRISLTGMKISRPDVRIGRYRMIKHDRDKHNEPNPQRFSKIQNTKMSMKWDGIGSVRYRVLEVSRQPLFTNITVDIGRPMSWLNQG</sequence>
<dbReference type="SUPFAM" id="SSF53448">
    <property type="entry name" value="Nucleotide-diphospho-sugar transferases"/>
    <property type="match status" value="1"/>
</dbReference>
<evidence type="ECO:0000256" key="1">
    <source>
        <dbReference type="ARBA" id="ARBA00001936"/>
    </source>
</evidence>
<protein>
    <recommendedName>
        <fullName evidence="19">N-acetyllactosamine synthase</fullName>
        <ecNumber evidence="17">2.4.1.90</ecNumber>
    </recommendedName>
    <alternativeName>
        <fullName evidence="19">N-acetyllactosamine synthase</fullName>
    </alternativeName>
    <alternativeName>
        <fullName evidence="18">Nal synthase</fullName>
    </alternativeName>
</protein>
<feature type="domain" description="V-ATPase proteolipid subunit C-like" evidence="23">
    <location>
        <begin position="259"/>
        <end position="317"/>
    </location>
</feature>
<feature type="domain" description="Galactosyltransferase N-terminal" evidence="25">
    <location>
        <begin position="444"/>
        <end position="577"/>
    </location>
</feature>
<dbReference type="GO" id="GO:0046872">
    <property type="term" value="F:metal ion binding"/>
    <property type="evidence" value="ECO:0007669"/>
    <property type="project" value="UniProtKB-KW"/>
</dbReference>
<dbReference type="InterPro" id="IPR027995">
    <property type="entry name" value="Galactosyl_T_N"/>
</dbReference>
<evidence type="ECO:0000256" key="15">
    <source>
        <dbReference type="ARBA" id="ARBA00023180"/>
    </source>
</evidence>
<name>A0A8J6FXT3_MICOH</name>
<evidence type="ECO:0000259" key="24">
    <source>
        <dbReference type="Pfam" id="PF02709"/>
    </source>
</evidence>
<keyword evidence="12" id="KW-0333">Golgi apparatus</keyword>
<evidence type="ECO:0000256" key="20">
    <source>
        <dbReference type="ARBA" id="ARBA00049413"/>
    </source>
</evidence>
<keyword evidence="7" id="KW-0808">Transferase</keyword>
<dbReference type="InterPro" id="IPR027791">
    <property type="entry name" value="Galactosyl_T_C"/>
</dbReference>
<dbReference type="EMBL" id="JAATJU010026200">
    <property type="protein sequence ID" value="KAH0502046.1"/>
    <property type="molecule type" value="Genomic_DNA"/>
</dbReference>
<dbReference type="InterPro" id="IPR035921">
    <property type="entry name" value="F/V-ATP_Csub_sf"/>
</dbReference>
<evidence type="ECO:0000259" key="25">
    <source>
        <dbReference type="Pfam" id="PF13733"/>
    </source>
</evidence>
<evidence type="ECO:0000256" key="14">
    <source>
        <dbReference type="ARBA" id="ARBA00023157"/>
    </source>
</evidence>
<accession>A0A8J6FXT3</accession>
<dbReference type="PANTHER" id="PTHR19300">
    <property type="entry name" value="BETA-1,4-GALACTOSYLTRANSFERASE"/>
    <property type="match status" value="1"/>
</dbReference>
<proteinExistence type="inferred from homology"/>
<evidence type="ECO:0000256" key="8">
    <source>
        <dbReference type="ARBA" id="ARBA00022692"/>
    </source>
</evidence>
<evidence type="ECO:0000256" key="17">
    <source>
        <dbReference type="ARBA" id="ARBA00038891"/>
    </source>
</evidence>
<keyword evidence="14" id="KW-1015">Disulfide bond</keyword>
<evidence type="ECO:0000256" key="19">
    <source>
        <dbReference type="ARBA" id="ARBA00042172"/>
    </source>
</evidence>
<keyword evidence="16" id="KW-0464">Manganese</keyword>
<dbReference type="Gene3D" id="3.90.550.10">
    <property type="entry name" value="Spore Coat Polysaccharide Biosynthesis Protein SpsA, Chain A"/>
    <property type="match status" value="1"/>
</dbReference>
<evidence type="ECO:0000256" key="13">
    <source>
        <dbReference type="ARBA" id="ARBA00023136"/>
    </source>
</evidence>
<feature type="transmembrane region" description="Helical" evidence="22">
    <location>
        <begin position="254"/>
        <end position="281"/>
    </location>
</feature>
<feature type="transmembrane region" description="Helical" evidence="22">
    <location>
        <begin position="362"/>
        <end position="382"/>
    </location>
</feature>
<keyword evidence="10" id="KW-0735">Signal-anchor</keyword>
<evidence type="ECO:0000256" key="7">
    <source>
        <dbReference type="ARBA" id="ARBA00022679"/>
    </source>
</evidence>
<dbReference type="Pfam" id="PF13733">
    <property type="entry name" value="Glyco_transf_7N"/>
    <property type="match status" value="1"/>
</dbReference>
<feature type="transmembrane region" description="Helical" evidence="22">
    <location>
        <begin position="293"/>
        <end position="317"/>
    </location>
</feature>
<dbReference type="InterPro" id="IPR003859">
    <property type="entry name" value="Galactosyl_T"/>
</dbReference>
<dbReference type="GO" id="GO:0032580">
    <property type="term" value="C:Golgi cisterna membrane"/>
    <property type="evidence" value="ECO:0007669"/>
    <property type="project" value="UniProtKB-SubCell"/>
</dbReference>
<feature type="region of interest" description="Disordered" evidence="21">
    <location>
        <begin position="410"/>
        <end position="437"/>
    </location>
</feature>
<evidence type="ECO:0000256" key="16">
    <source>
        <dbReference type="ARBA" id="ARBA00023211"/>
    </source>
</evidence>
<dbReference type="SUPFAM" id="SSF81333">
    <property type="entry name" value="F1F0 ATP synthase subunit C"/>
    <property type="match status" value="1"/>
</dbReference>
<feature type="transmembrane region" description="Helical" evidence="22">
    <location>
        <begin position="208"/>
        <end position="233"/>
    </location>
</feature>
<dbReference type="GO" id="GO:0005975">
    <property type="term" value="P:carbohydrate metabolic process"/>
    <property type="evidence" value="ECO:0007669"/>
    <property type="project" value="InterPro"/>
</dbReference>
<comment type="similarity">
    <text evidence="5">Belongs to the glycosyltransferase 7 family.</text>
</comment>
<evidence type="ECO:0000256" key="12">
    <source>
        <dbReference type="ARBA" id="ARBA00023034"/>
    </source>
</evidence>
<evidence type="ECO:0000256" key="3">
    <source>
        <dbReference type="ARBA" id="ARBA00004447"/>
    </source>
</evidence>
<keyword evidence="13 22" id="KW-0472">Membrane</keyword>
<evidence type="ECO:0000313" key="27">
    <source>
        <dbReference type="Proteomes" id="UP000710432"/>
    </source>
</evidence>
<comment type="caution">
    <text evidence="26">The sequence shown here is derived from an EMBL/GenBank/DDBJ whole genome shotgun (WGS) entry which is preliminary data.</text>
</comment>
<dbReference type="Pfam" id="PF02709">
    <property type="entry name" value="Glyco_transf_7C"/>
    <property type="match status" value="1"/>
</dbReference>
<evidence type="ECO:0000259" key="23">
    <source>
        <dbReference type="Pfam" id="PF00137"/>
    </source>
</evidence>
<reference evidence="26" key="1">
    <citation type="submission" date="2020-03" db="EMBL/GenBank/DDBJ databases">
        <title>Studies in the Genomics of Life Span.</title>
        <authorList>
            <person name="Glass D."/>
        </authorList>
    </citation>
    <scope>NUCLEOTIDE SEQUENCE</scope>
    <source>
        <strain evidence="26">LTLLF</strain>
        <tissue evidence="26">Muscle</tissue>
    </source>
</reference>
<feature type="domain" description="Galactosyltransferase C-terminal" evidence="24">
    <location>
        <begin position="582"/>
        <end position="659"/>
    </location>
</feature>
<dbReference type="Gene3D" id="1.20.120.610">
    <property type="entry name" value="lithium bound rotor ring of v- atpase"/>
    <property type="match status" value="2"/>
</dbReference>
<feature type="transmembrane region" description="Helical" evidence="22">
    <location>
        <begin position="146"/>
        <end position="164"/>
    </location>
</feature>
<evidence type="ECO:0000256" key="9">
    <source>
        <dbReference type="ARBA" id="ARBA00022723"/>
    </source>
</evidence>
<evidence type="ECO:0000256" key="5">
    <source>
        <dbReference type="ARBA" id="ARBA00005735"/>
    </source>
</evidence>
<dbReference type="GO" id="GO:0033177">
    <property type="term" value="C:proton-transporting two-sector ATPase complex, proton-transporting domain"/>
    <property type="evidence" value="ECO:0007669"/>
    <property type="project" value="InterPro"/>
</dbReference>
<dbReference type="Proteomes" id="UP000710432">
    <property type="component" value="Unassembled WGS sequence"/>
</dbReference>
<evidence type="ECO:0000256" key="10">
    <source>
        <dbReference type="ARBA" id="ARBA00022968"/>
    </source>
</evidence>
<dbReference type="CDD" id="cd00899">
    <property type="entry name" value="b4GalT"/>
    <property type="match status" value="1"/>
</dbReference>
<evidence type="ECO:0000256" key="22">
    <source>
        <dbReference type="SAM" id="Phobius"/>
    </source>
</evidence>
<dbReference type="PANTHER" id="PTHR19300:SF32">
    <property type="entry name" value="BETA-1,4-GALACTOSYLTRANSFERASE 2"/>
    <property type="match status" value="1"/>
</dbReference>
<dbReference type="UniPathway" id="UPA00378"/>
<keyword evidence="15" id="KW-0325">Glycoprotein</keyword>
<comment type="pathway">
    <text evidence="4">Protein modification; protein glycosylation.</text>
</comment>
<evidence type="ECO:0000256" key="6">
    <source>
        <dbReference type="ARBA" id="ARBA00022676"/>
    </source>
</evidence>
<dbReference type="PRINTS" id="PR02050">
    <property type="entry name" value="B14GALTRFASE"/>
</dbReference>
<keyword evidence="6" id="KW-0328">Glycosyltransferase</keyword>
<dbReference type="FunFam" id="3.90.550.10:FF:000028">
    <property type="entry name" value="beta-1,4-galactosyltransferase 1"/>
    <property type="match status" value="1"/>
</dbReference>
<dbReference type="AlphaFoldDB" id="A0A8J6FXT3"/>
<gene>
    <name evidence="26" type="ORF">LTLLF_106930</name>
</gene>
<evidence type="ECO:0000256" key="18">
    <source>
        <dbReference type="ARBA" id="ARBA00041655"/>
    </source>
</evidence>
<keyword evidence="11 22" id="KW-1133">Transmembrane helix</keyword>
<feature type="compositionally biased region" description="Polar residues" evidence="21">
    <location>
        <begin position="410"/>
        <end position="423"/>
    </location>
</feature>
<keyword evidence="9" id="KW-0479">Metal-binding</keyword>
<evidence type="ECO:0000256" key="11">
    <source>
        <dbReference type="ARBA" id="ARBA00022989"/>
    </source>
</evidence>
<feature type="transmembrane region" description="Helical" evidence="22">
    <location>
        <begin position="116"/>
        <end position="140"/>
    </location>
</feature>
<evidence type="ECO:0000256" key="2">
    <source>
        <dbReference type="ARBA" id="ARBA00004141"/>
    </source>
</evidence>
<dbReference type="GO" id="GO:0015078">
    <property type="term" value="F:proton transmembrane transporter activity"/>
    <property type="evidence" value="ECO:0007669"/>
    <property type="project" value="InterPro"/>
</dbReference>
<evidence type="ECO:0000256" key="4">
    <source>
        <dbReference type="ARBA" id="ARBA00004922"/>
    </source>
</evidence>
<dbReference type="GO" id="GO:0003945">
    <property type="term" value="F:N-acetyllactosamine synthase activity"/>
    <property type="evidence" value="ECO:0007669"/>
    <property type="project" value="UniProtKB-EC"/>
</dbReference>
<evidence type="ECO:0000313" key="26">
    <source>
        <dbReference type="EMBL" id="KAH0502046.1"/>
    </source>
</evidence>
<dbReference type="InterPro" id="IPR002379">
    <property type="entry name" value="ATPase_proteolipid_c-like_dom"/>
</dbReference>
<dbReference type="CDD" id="cd18178">
    <property type="entry name" value="ATP-synt_Vo_c_ATP6F_rpt2"/>
    <property type="match status" value="1"/>
</dbReference>
<comment type="cofactor">
    <cofactor evidence="1">
        <name>Mn(2+)</name>
        <dbReference type="ChEBI" id="CHEBI:29035"/>
    </cofactor>
</comment>
<keyword evidence="8 22" id="KW-0812">Transmembrane</keyword>
<comment type="catalytic activity">
    <reaction evidence="20">
        <text>N-acetyl-D-glucosamine + UDP-alpha-D-galactose = beta-D-galactosyl-(1-&gt;4)-N-acetyl-D-glucosamine + UDP + H(+)</text>
        <dbReference type="Rhea" id="RHEA:17745"/>
        <dbReference type="ChEBI" id="CHEBI:15378"/>
        <dbReference type="ChEBI" id="CHEBI:58223"/>
        <dbReference type="ChEBI" id="CHEBI:60152"/>
        <dbReference type="ChEBI" id="CHEBI:66914"/>
        <dbReference type="ChEBI" id="CHEBI:506227"/>
        <dbReference type="EC" id="2.4.1.90"/>
    </reaction>
    <physiologicalReaction direction="left-to-right" evidence="20">
        <dbReference type="Rhea" id="RHEA:17746"/>
    </physiologicalReaction>
</comment>
<organism evidence="26 27">
    <name type="scientific">Microtus ochrogaster</name>
    <name type="common">Prairie vole</name>
    <dbReference type="NCBI Taxonomy" id="79684"/>
    <lineage>
        <taxon>Eukaryota</taxon>
        <taxon>Metazoa</taxon>
        <taxon>Chordata</taxon>
        <taxon>Craniata</taxon>
        <taxon>Vertebrata</taxon>
        <taxon>Euteleostomi</taxon>
        <taxon>Mammalia</taxon>
        <taxon>Eutheria</taxon>
        <taxon>Euarchontoglires</taxon>
        <taxon>Glires</taxon>
        <taxon>Rodentia</taxon>
        <taxon>Myomorpha</taxon>
        <taxon>Muroidea</taxon>
        <taxon>Cricetidae</taxon>
        <taxon>Arvicolinae</taxon>
        <taxon>Microtus</taxon>
    </lineage>
</organism>
<comment type="subcellular location">
    <subcellularLocation>
        <location evidence="3">Golgi apparatus</location>
        <location evidence="3">Golgi stack membrane</location>
        <topology evidence="3">Single-pass type II membrane protein</topology>
    </subcellularLocation>
    <subcellularLocation>
        <location evidence="2">Membrane</location>
        <topology evidence="2">Multi-pass membrane protein</topology>
    </subcellularLocation>
</comment>
<evidence type="ECO:0000256" key="21">
    <source>
        <dbReference type="SAM" id="MobiDB-lite"/>
    </source>
</evidence>
<dbReference type="InterPro" id="IPR029044">
    <property type="entry name" value="Nucleotide-diphossugar_trans"/>
</dbReference>
<dbReference type="Pfam" id="PF00137">
    <property type="entry name" value="ATP-synt_C"/>
    <property type="match status" value="1"/>
</dbReference>
<dbReference type="EC" id="2.4.1.90" evidence="17"/>